<evidence type="ECO:0000313" key="14">
    <source>
        <dbReference type="EMBL" id="OJX56973.1"/>
    </source>
</evidence>
<dbReference type="EMBL" id="MKVH01000024">
    <property type="protein sequence ID" value="OJX56973.1"/>
    <property type="molecule type" value="Genomic_DNA"/>
</dbReference>
<gene>
    <name evidence="14" type="ORF">BGO89_10655</name>
</gene>
<dbReference type="InterPro" id="IPR037066">
    <property type="entry name" value="Plug_dom_sf"/>
</dbReference>
<evidence type="ECO:0000259" key="13">
    <source>
        <dbReference type="Pfam" id="PF07715"/>
    </source>
</evidence>
<accession>A0A1M3KX69</accession>
<dbReference type="PANTHER" id="PTHR30069">
    <property type="entry name" value="TONB-DEPENDENT OUTER MEMBRANE RECEPTOR"/>
    <property type="match status" value="1"/>
</dbReference>
<protein>
    <recommendedName>
        <fullName evidence="16">TonB-dependent receptor plug domain-containing protein</fullName>
    </recommendedName>
</protein>
<keyword evidence="8" id="KW-0675">Receptor</keyword>
<dbReference type="STRING" id="1895771.BGO89_10655"/>
<dbReference type="Gene3D" id="2.170.130.10">
    <property type="entry name" value="TonB-dependent receptor, plug domain"/>
    <property type="match status" value="1"/>
</dbReference>
<dbReference type="Pfam" id="PF07715">
    <property type="entry name" value="Plug"/>
    <property type="match status" value="1"/>
</dbReference>
<dbReference type="GO" id="GO:0015344">
    <property type="term" value="F:siderophore uptake transmembrane transporter activity"/>
    <property type="evidence" value="ECO:0007669"/>
    <property type="project" value="TreeGrafter"/>
</dbReference>
<evidence type="ECO:0000259" key="12">
    <source>
        <dbReference type="Pfam" id="PF00593"/>
    </source>
</evidence>
<evidence type="ECO:0000256" key="9">
    <source>
        <dbReference type="ARBA" id="ARBA00023237"/>
    </source>
</evidence>
<keyword evidence="9 10" id="KW-0998">Cell outer membrane</keyword>
<evidence type="ECO:0008006" key="16">
    <source>
        <dbReference type="Google" id="ProtNLM"/>
    </source>
</evidence>
<comment type="caution">
    <text evidence="14">The sequence shown here is derived from an EMBL/GenBank/DDBJ whole genome shotgun (WGS) entry which is preliminary data.</text>
</comment>
<dbReference type="PANTHER" id="PTHR30069:SF29">
    <property type="entry name" value="HEMOGLOBIN AND HEMOGLOBIN-HAPTOGLOBIN-BINDING PROTEIN 1-RELATED"/>
    <property type="match status" value="1"/>
</dbReference>
<comment type="similarity">
    <text evidence="10 11">Belongs to the TonB-dependent receptor family.</text>
</comment>
<dbReference type="Pfam" id="PF13715">
    <property type="entry name" value="CarbopepD_reg_2"/>
    <property type="match status" value="1"/>
</dbReference>
<evidence type="ECO:0000256" key="2">
    <source>
        <dbReference type="ARBA" id="ARBA00022448"/>
    </source>
</evidence>
<feature type="domain" description="TonB-dependent receptor plug" evidence="13">
    <location>
        <begin position="113"/>
        <end position="215"/>
    </location>
</feature>
<dbReference type="InterPro" id="IPR036942">
    <property type="entry name" value="Beta-barrel_TonB_sf"/>
</dbReference>
<dbReference type="Gene3D" id="2.40.170.20">
    <property type="entry name" value="TonB-dependent receptor, beta-barrel domain"/>
    <property type="match status" value="1"/>
</dbReference>
<dbReference type="Pfam" id="PF00593">
    <property type="entry name" value="TonB_dep_Rec_b-barrel"/>
    <property type="match status" value="1"/>
</dbReference>
<evidence type="ECO:0000256" key="4">
    <source>
        <dbReference type="ARBA" id="ARBA00022692"/>
    </source>
</evidence>
<evidence type="ECO:0000256" key="7">
    <source>
        <dbReference type="ARBA" id="ARBA00023136"/>
    </source>
</evidence>
<evidence type="ECO:0000256" key="11">
    <source>
        <dbReference type="RuleBase" id="RU003357"/>
    </source>
</evidence>
<evidence type="ECO:0000256" key="5">
    <source>
        <dbReference type="ARBA" id="ARBA00022729"/>
    </source>
</evidence>
<dbReference type="InterPro" id="IPR039426">
    <property type="entry name" value="TonB-dep_rcpt-like"/>
</dbReference>
<keyword evidence="6 11" id="KW-0798">TonB box</keyword>
<dbReference type="AlphaFoldDB" id="A0A1M3KX69"/>
<name>A0A1M3KX69_9BACT</name>
<dbReference type="InterPro" id="IPR000531">
    <property type="entry name" value="Beta-barrel_TonB"/>
</dbReference>
<evidence type="ECO:0000256" key="3">
    <source>
        <dbReference type="ARBA" id="ARBA00022452"/>
    </source>
</evidence>
<evidence type="ECO:0000313" key="15">
    <source>
        <dbReference type="Proteomes" id="UP000184233"/>
    </source>
</evidence>
<reference evidence="14 15" key="1">
    <citation type="submission" date="2016-09" db="EMBL/GenBank/DDBJ databases">
        <title>Genome-resolved meta-omics ties microbial dynamics to process performance in biotechnology for thiocyanate degradation.</title>
        <authorList>
            <person name="Kantor R.S."/>
            <person name="Huddy R.J."/>
            <person name="Iyer R."/>
            <person name="Thomas B.C."/>
            <person name="Brown C.T."/>
            <person name="Anantharaman K."/>
            <person name="Tringe S."/>
            <person name="Hettich R.L."/>
            <person name="Harrison S.T."/>
            <person name="Banfield J.F."/>
        </authorList>
    </citation>
    <scope>NUCLEOTIDE SEQUENCE [LARGE SCALE GENOMIC DNA]</scope>
    <source>
        <strain evidence="14">59-99</strain>
    </source>
</reference>
<evidence type="ECO:0000256" key="10">
    <source>
        <dbReference type="PROSITE-ProRule" id="PRU01360"/>
    </source>
</evidence>
<dbReference type="SUPFAM" id="SSF49464">
    <property type="entry name" value="Carboxypeptidase regulatory domain-like"/>
    <property type="match status" value="1"/>
</dbReference>
<proteinExistence type="inferred from homology"/>
<dbReference type="Proteomes" id="UP000184233">
    <property type="component" value="Unassembled WGS sequence"/>
</dbReference>
<keyword evidence="4 10" id="KW-0812">Transmembrane</keyword>
<dbReference type="GO" id="GO:0044718">
    <property type="term" value="P:siderophore transmembrane transport"/>
    <property type="evidence" value="ECO:0007669"/>
    <property type="project" value="TreeGrafter"/>
</dbReference>
<evidence type="ECO:0000256" key="1">
    <source>
        <dbReference type="ARBA" id="ARBA00004571"/>
    </source>
</evidence>
<evidence type="ECO:0000256" key="6">
    <source>
        <dbReference type="ARBA" id="ARBA00023077"/>
    </source>
</evidence>
<feature type="domain" description="TonB-dependent receptor-like beta-barrel" evidence="12">
    <location>
        <begin position="349"/>
        <end position="688"/>
    </location>
</feature>
<keyword evidence="7 10" id="KW-0472">Membrane</keyword>
<dbReference type="InterPro" id="IPR012910">
    <property type="entry name" value="Plug_dom"/>
</dbReference>
<evidence type="ECO:0000256" key="8">
    <source>
        <dbReference type="ARBA" id="ARBA00023170"/>
    </source>
</evidence>
<dbReference type="PROSITE" id="PS52016">
    <property type="entry name" value="TONB_DEPENDENT_REC_3"/>
    <property type="match status" value="1"/>
</dbReference>
<organism evidence="14 15">
    <name type="scientific">Candidatus Kapaibacterium thiocyanatum</name>
    <dbReference type="NCBI Taxonomy" id="1895771"/>
    <lineage>
        <taxon>Bacteria</taxon>
        <taxon>Pseudomonadati</taxon>
        <taxon>Candidatus Kapaibacteriota</taxon>
        <taxon>Candidatus Kapaibacteriia</taxon>
        <taxon>Candidatus Kapaibacteriales</taxon>
        <taxon>Candidatus Kapaibacteriaceae</taxon>
        <taxon>Candidatus Kapaibacterium</taxon>
    </lineage>
</organism>
<comment type="subcellular location">
    <subcellularLocation>
        <location evidence="1 10">Cell outer membrane</location>
        <topology evidence="1 10">Multi-pass membrane protein</topology>
    </subcellularLocation>
</comment>
<dbReference type="GO" id="GO:0009279">
    <property type="term" value="C:cell outer membrane"/>
    <property type="evidence" value="ECO:0007669"/>
    <property type="project" value="UniProtKB-SubCell"/>
</dbReference>
<sequence>MMAVSTMSAAAQQHPVAGRVLGTSSDGATQPLARATVLWRGTSHGTYTDADGLFRLERHDDGHGHAYDSLEIRYVGYETVVLAPTSDSIEVVMKPVTADAVTVEAEQPMITRATQKTEILTAKDLTKAACCSLAESFEKSGSVEVSYSDAVSGARQIQLLGLRGSYTQFLTEAVPSIRGMELPYGLDHIPGPFMESVSISKGASSVIFGYEGMTGQINVEFKKPTTSEKLFVNAYGNSLGRGEINITSALPVGDEWSTMIMAHGRLFNGTVDQNADGFLDMPNFRQLNLLNRWWFNNDEVEIQILGRIIRDEYASGQTGTSFDQDRPSLARYGIRTTIDRYEGFAKVGLLNIMPDVEGSSVALVVNGSWHDNASFFGVRTYDGSQRSLGARAILALPFSDDVKFIGGLSYQYDDVRERIMVDTLNRKESVPGVFAEMTLSPLKNLTFIAGARVDAHNLYGTFWTPRMHLRYALSDMTTLRASAGRGFRVATVVAENISAFISSMTPRMDSVFRPEQSWNYGVSLTHSLELFDRIFTFDGEVYHTEFADQIVVDFDRTPGNIYLGNLAPNGRSFATSAMLQMMFSPIPRLDLHFAYRWVDVQTTFGDTLRQRPMMSRTRFLATASYLTEGNDWQFDATFIYNGEGRLPSTAHLPADLRRGDSFPGFIRINGQITRKFDILDLYVGVENLTNYFQQDPIISPQTPYGPHFDASMAWGPMDQRMVYFGVRYSLN</sequence>
<dbReference type="SUPFAM" id="SSF56935">
    <property type="entry name" value="Porins"/>
    <property type="match status" value="1"/>
</dbReference>
<keyword evidence="5" id="KW-0732">Signal</keyword>
<keyword evidence="2 10" id="KW-0813">Transport</keyword>
<dbReference type="InterPro" id="IPR008969">
    <property type="entry name" value="CarboxyPept-like_regulatory"/>
</dbReference>
<keyword evidence="3 10" id="KW-1134">Transmembrane beta strand</keyword>